<sequence>MDRLVRLLELAYSSGSVYMFDVMHLGFRREIQEEESRISFLRAWCVYVEDRLTYLDAVIFELELCSNDISVAQVLVQLRNGDGVVFADAIMYFKVIRDFEADKLAKLRLFLQISTMHVGLRRQFAGRFRAV</sequence>
<accession>A0A2U1KNH8</accession>
<protein>
    <submittedName>
        <fullName evidence="1">Uncharacterized protein</fullName>
    </submittedName>
</protein>
<evidence type="ECO:0000313" key="1">
    <source>
        <dbReference type="EMBL" id="PWA38213.1"/>
    </source>
</evidence>
<proteinExistence type="predicted"/>
<gene>
    <name evidence="1" type="ORF">CTI12_AA583340</name>
</gene>
<keyword evidence="2" id="KW-1185">Reference proteome</keyword>
<organism evidence="1 2">
    <name type="scientific">Artemisia annua</name>
    <name type="common">Sweet wormwood</name>
    <dbReference type="NCBI Taxonomy" id="35608"/>
    <lineage>
        <taxon>Eukaryota</taxon>
        <taxon>Viridiplantae</taxon>
        <taxon>Streptophyta</taxon>
        <taxon>Embryophyta</taxon>
        <taxon>Tracheophyta</taxon>
        <taxon>Spermatophyta</taxon>
        <taxon>Magnoliopsida</taxon>
        <taxon>eudicotyledons</taxon>
        <taxon>Gunneridae</taxon>
        <taxon>Pentapetalae</taxon>
        <taxon>asterids</taxon>
        <taxon>campanulids</taxon>
        <taxon>Asterales</taxon>
        <taxon>Asteraceae</taxon>
        <taxon>Asteroideae</taxon>
        <taxon>Anthemideae</taxon>
        <taxon>Artemisiinae</taxon>
        <taxon>Artemisia</taxon>
    </lineage>
</organism>
<comment type="caution">
    <text evidence="1">The sequence shown here is derived from an EMBL/GenBank/DDBJ whole genome shotgun (WGS) entry which is preliminary data.</text>
</comment>
<dbReference type="Proteomes" id="UP000245207">
    <property type="component" value="Unassembled WGS sequence"/>
</dbReference>
<name>A0A2U1KNH8_ARTAN</name>
<evidence type="ECO:0000313" key="2">
    <source>
        <dbReference type="Proteomes" id="UP000245207"/>
    </source>
</evidence>
<reference evidence="1 2" key="1">
    <citation type="journal article" date="2018" name="Mol. Plant">
        <title>The genome of Artemisia annua provides insight into the evolution of Asteraceae family and artemisinin biosynthesis.</title>
        <authorList>
            <person name="Shen Q."/>
            <person name="Zhang L."/>
            <person name="Liao Z."/>
            <person name="Wang S."/>
            <person name="Yan T."/>
            <person name="Shi P."/>
            <person name="Liu M."/>
            <person name="Fu X."/>
            <person name="Pan Q."/>
            <person name="Wang Y."/>
            <person name="Lv Z."/>
            <person name="Lu X."/>
            <person name="Zhang F."/>
            <person name="Jiang W."/>
            <person name="Ma Y."/>
            <person name="Chen M."/>
            <person name="Hao X."/>
            <person name="Li L."/>
            <person name="Tang Y."/>
            <person name="Lv G."/>
            <person name="Zhou Y."/>
            <person name="Sun X."/>
            <person name="Brodelius P.E."/>
            <person name="Rose J.K.C."/>
            <person name="Tang K."/>
        </authorList>
    </citation>
    <scope>NUCLEOTIDE SEQUENCE [LARGE SCALE GENOMIC DNA]</scope>
    <source>
        <strain evidence="2">cv. Huhao1</strain>
        <tissue evidence="1">Leaf</tissue>
    </source>
</reference>
<dbReference type="AlphaFoldDB" id="A0A2U1KNH8"/>
<dbReference type="EMBL" id="PKPP01015875">
    <property type="protein sequence ID" value="PWA38213.1"/>
    <property type="molecule type" value="Genomic_DNA"/>
</dbReference>